<feature type="domain" description="DUSAM" evidence="1">
    <location>
        <begin position="144"/>
        <end position="255"/>
    </location>
</feature>
<evidence type="ECO:0000313" key="3">
    <source>
        <dbReference type="Proteomes" id="UP001221838"/>
    </source>
</evidence>
<proteinExistence type="predicted"/>
<dbReference type="Proteomes" id="UP001221838">
    <property type="component" value="Unassembled WGS sequence"/>
</dbReference>
<feature type="domain" description="DUSAM" evidence="1">
    <location>
        <begin position="6"/>
        <end position="120"/>
    </location>
</feature>
<reference evidence="2 3" key="1">
    <citation type="submission" date="2022-11" db="EMBL/GenBank/DDBJ databases">
        <title>Minimal conservation of predation-associated metabolite biosynthetic gene clusters underscores biosynthetic potential of Myxococcota including descriptions for ten novel species: Archangium lansinium sp. nov., Myxococcus landrumus sp. nov., Nannocystis bai.</title>
        <authorList>
            <person name="Ahearne A."/>
            <person name="Stevens C."/>
            <person name="Dowd S."/>
        </authorList>
    </citation>
    <scope>NUCLEOTIDE SEQUENCE [LARGE SCALE GENOMIC DNA]</scope>
    <source>
        <strain evidence="2 3">NCWAL01</strain>
    </source>
</reference>
<evidence type="ECO:0000313" key="2">
    <source>
        <dbReference type="EMBL" id="MDC0711099.1"/>
    </source>
</evidence>
<name>A0ABT5DDH7_9BACT</name>
<dbReference type="RefSeq" id="WP_272141062.1">
    <property type="nucleotide sequence ID" value="NZ_JAQNDM010000002.1"/>
</dbReference>
<dbReference type="Pfam" id="PF09543">
    <property type="entry name" value="DUF2379"/>
    <property type="match status" value="2"/>
</dbReference>
<gene>
    <name evidence="2" type="ORF">POL68_21695</name>
</gene>
<dbReference type="EMBL" id="JAQNDM010000002">
    <property type="protein sequence ID" value="MDC0711099.1"/>
    <property type="molecule type" value="Genomic_DNA"/>
</dbReference>
<comment type="caution">
    <text evidence="2">The sequence shown here is derived from an EMBL/GenBank/DDBJ whole genome shotgun (WGS) entry which is preliminary data.</text>
</comment>
<keyword evidence="3" id="KW-1185">Reference proteome</keyword>
<accession>A0ABT5DDH7</accession>
<protein>
    <submittedName>
        <fullName evidence="2">DUSAM domain-containing protein</fullName>
    </submittedName>
</protein>
<dbReference type="NCBIfam" id="TIGR02267">
    <property type="entry name" value="DUSAM domain"/>
    <property type="match status" value="2"/>
</dbReference>
<evidence type="ECO:0000259" key="1">
    <source>
        <dbReference type="Pfam" id="PF09543"/>
    </source>
</evidence>
<sequence>MTAELDWGPIRALGQRVIERGELLELTDEVRGLLRRSASEVAIPPEDAENALGSVPTATTLLGEIMRRIREGSDRLCKAELRADDLQDAGDLDGACRLMEEVLAVEVVPHYRRIAESQLREATRLKWVAASGQADPKLSGRVQIPVLLHRVQQGQSLELNEEMRAFLRQAAADVGLSEAKTAEALVSSESAGALLRQIMGRFRDAADRLESALSRMSELRDAGDLEGARQQIRDWLAVEVVPRFRRAAEENLADLDEPLTGP</sequence>
<dbReference type="InterPro" id="IPR011753">
    <property type="entry name" value="DUSAM_dom"/>
</dbReference>
<organism evidence="2 3">
    <name type="scientific">Stigmatella ashevillensis</name>
    <dbReference type="NCBI Taxonomy" id="2995309"/>
    <lineage>
        <taxon>Bacteria</taxon>
        <taxon>Pseudomonadati</taxon>
        <taxon>Myxococcota</taxon>
        <taxon>Myxococcia</taxon>
        <taxon>Myxococcales</taxon>
        <taxon>Cystobacterineae</taxon>
        <taxon>Archangiaceae</taxon>
        <taxon>Stigmatella</taxon>
    </lineage>
</organism>